<gene>
    <name evidence="2" type="ORF">ACFPM4_05265</name>
</gene>
<name>A0ABW0LE88_9BACI</name>
<dbReference type="RefSeq" id="WP_382348615.1">
    <property type="nucleotide sequence ID" value="NZ_JBHSMC010000003.1"/>
</dbReference>
<dbReference type="InterPro" id="IPR000086">
    <property type="entry name" value="NUDIX_hydrolase_dom"/>
</dbReference>
<comment type="caution">
    <text evidence="2">The sequence shown here is derived from an EMBL/GenBank/DDBJ whole genome shotgun (WGS) entry which is preliminary data.</text>
</comment>
<organism evidence="2 3">
    <name type="scientific">Lederbergia graminis</name>
    <dbReference type="NCBI Taxonomy" id="735518"/>
    <lineage>
        <taxon>Bacteria</taxon>
        <taxon>Bacillati</taxon>
        <taxon>Bacillota</taxon>
        <taxon>Bacilli</taxon>
        <taxon>Bacillales</taxon>
        <taxon>Bacillaceae</taxon>
        <taxon>Lederbergia</taxon>
    </lineage>
</organism>
<dbReference type="Pfam" id="PF00293">
    <property type="entry name" value="NUDIX"/>
    <property type="match status" value="1"/>
</dbReference>
<dbReference type="Gene3D" id="3.90.79.10">
    <property type="entry name" value="Nucleoside Triphosphate Pyrophosphohydrolase"/>
    <property type="match status" value="1"/>
</dbReference>
<dbReference type="InterPro" id="IPR015797">
    <property type="entry name" value="NUDIX_hydrolase-like_dom_sf"/>
</dbReference>
<reference evidence="3" key="1">
    <citation type="journal article" date="2019" name="Int. J. Syst. Evol. Microbiol.">
        <title>The Global Catalogue of Microorganisms (GCM) 10K type strain sequencing project: providing services to taxonomists for standard genome sequencing and annotation.</title>
        <authorList>
            <consortium name="The Broad Institute Genomics Platform"/>
            <consortium name="The Broad Institute Genome Sequencing Center for Infectious Disease"/>
            <person name="Wu L."/>
            <person name="Ma J."/>
        </authorList>
    </citation>
    <scope>NUCLEOTIDE SEQUENCE [LARGE SCALE GENOMIC DNA]</scope>
    <source>
        <strain evidence="3">CGMCC 1.12237</strain>
    </source>
</reference>
<dbReference type="PROSITE" id="PS51462">
    <property type="entry name" value="NUDIX"/>
    <property type="match status" value="1"/>
</dbReference>
<protein>
    <submittedName>
        <fullName evidence="2">NUDIX domain-containing protein</fullName>
    </submittedName>
</protein>
<proteinExistence type="predicted"/>
<dbReference type="PANTHER" id="PTHR10885">
    <property type="entry name" value="ISOPENTENYL-DIPHOSPHATE DELTA-ISOMERASE"/>
    <property type="match status" value="1"/>
</dbReference>
<sequence length="208" mass="24209">MENEFIKIFDDKRNVIGVASRSDVHRLGYWHETFHCWFVTNINGKEYIYLQLRSDEKKDYPGLLDITVGGHLLADESVQDGIREIKEEVGIDVDFYDLQKLGILEYCVINENLIDKELAHTFLYKCEHQLTDFTVQIDEVAGIVLVELKDFSELWLGERETIQVSGFKIDKEGNKNMFAETVGKDKFVPHDTLFYQEVVQKIKEHVTS</sequence>
<feature type="domain" description="Nudix hydrolase" evidence="1">
    <location>
        <begin position="29"/>
        <end position="169"/>
    </location>
</feature>
<dbReference type="PANTHER" id="PTHR10885:SF0">
    <property type="entry name" value="ISOPENTENYL-DIPHOSPHATE DELTA-ISOMERASE"/>
    <property type="match status" value="1"/>
</dbReference>
<dbReference type="EMBL" id="JBHSMC010000003">
    <property type="protein sequence ID" value="MFC5464165.1"/>
    <property type="molecule type" value="Genomic_DNA"/>
</dbReference>
<evidence type="ECO:0000313" key="2">
    <source>
        <dbReference type="EMBL" id="MFC5464165.1"/>
    </source>
</evidence>
<dbReference type="SUPFAM" id="SSF55811">
    <property type="entry name" value="Nudix"/>
    <property type="match status" value="1"/>
</dbReference>
<dbReference type="Proteomes" id="UP001596147">
    <property type="component" value="Unassembled WGS sequence"/>
</dbReference>
<keyword evidence="3" id="KW-1185">Reference proteome</keyword>
<evidence type="ECO:0000313" key="3">
    <source>
        <dbReference type="Proteomes" id="UP001596147"/>
    </source>
</evidence>
<accession>A0ABW0LE88</accession>
<dbReference type="CDD" id="cd04692">
    <property type="entry name" value="NUDIX_Hydrolase"/>
    <property type="match status" value="1"/>
</dbReference>
<evidence type="ECO:0000259" key="1">
    <source>
        <dbReference type="PROSITE" id="PS51462"/>
    </source>
</evidence>